<organism evidence="6 7">
    <name type="scientific">Gulosibacter chungangensis</name>
    <dbReference type="NCBI Taxonomy" id="979746"/>
    <lineage>
        <taxon>Bacteria</taxon>
        <taxon>Bacillati</taxon>
        <taxon>Actinomycetota</taxon>
        <taxon>Actinomycetes</taxon>
        <taxon>Micrococcales</taxon>
        <taxon>Microbacteriaceae</taxon>
        <taxon>Gulosibacter</taxon>
    </lineage>
</organism>
<dbReference type="InterPro" id="IPR014746">
    <property type="entry name" value="Gln_synth/guanido_kin_cat_dom"/>
</dbReference>
<dbReference type="RefSeq" id="WP_158053315.1">
    <property type="nucleotide sequence ID" value="NZ_WBKB01000011.1"/>
</dbReference>
<evidence type="ECO:0000256" key="1">
    <source>
        <dbReference type="ARBA" id="ARBA00009897"/>
    </source>
</evidence>
<evidence type="ECO:0000313" key="7">
    <source>
        <dbReference type="Proteomes" id="UP000433493"/>
    </source>
</evidence>
<dbReference type="PROSITE" id="PS51987">
    <property type="entry name" value="GS_CATALYTIC"/>
    <property type="match status" value="1"/>
</dbReference>
<dbReference type="PANTHER" id="PTHR43785">
    <property type="entry name" value="GAMMA-GLUTAMYLPUTRESCINE SYNTHETASE"/>
    <property type="match status" value="1"/>
</dbReference>
<comment type="caution">
    <text evidence="6">The sequence shown here is derived from an EMBL/GenBank/DDBJ whole genome shotgun (WGS) entry which is preliminary data.</text>
</comment>
<evidence type="ECO:0000259" key="5">
    <source>
        <dbReference type="PROSITE" id="PS51987"/>
    </source>
</evidence>
<protein>
    <submittedName>
        <fullName evidence="6">Glutamine synthetase</fullName>
    </submittedName>
</protein>
<keyword evidence="2" id="KW-0436">Ligase</keyword>
<dbReference type="OrthoDB" id="9807095at2"/>
<dbReference type="Proteomes" id="UP000433493">
    <property type="component" value="Unassembled WGS sequence"/>
</dbReference>
<gene>
    <name evidence="6" type="ORF">F8O05_13705</name>
</gene>
<dbReference type="SMART" id="SM01230">
    <property type="entry name" value="Gln-synt_C"/>
    <property type="match status" value="1"/>
</dbReference>
<dbReference type="EMBL" id="WBKB01000011">
    <property type="protein sequence ID" value="KAB1640968.1"/>
    <property type="molecule type" value="Genomic_DNA"/>
</dbReference>
<keyword evidence="7" id="KW-1185">Reference proteome</keyword>
<name>A0A7J5B7P6_9MICO</name>
<dbReference type="InterPro" id="IPR008146">
    <property type="entry name" value="Gln_synth_cat_dom"/>
</dbReference>
<accession>A0A7J5B7P6</accession>
<dbReference type="Gene3D" id="3.30.590.10">
    <property type="entry name" value="Glutamine synthetase/guanido kinase, catalytic domain"/>
    <property type="match status" value="1"/>
</dbReference>
<evidence type="ECO:0000256" key="2">
    <source>
        <dbReference type="ARBA" id="ARBA00022598"/>
    </source>
</evidence>
<dbReference type="Gene3D" id="3.10.20.70">
    <property type="entry name" value="Glutamine synthetase, N-terminal domain"/>
    <property type="match status" value="1"/>
</dbReference>
<comment type="similarity">
    <text evidence="1 3 4">Belongs to the glutamine synthetase family.</text>
</comment>
<evidence type="ECO:0000256" key="4">
    <source>
        <dbReference type="RuleBase" id="RU000384"/>
    </source>
</evidence>
<dbReference type="Pfam" id="PF00120">
    <property type="entry name" value="Gln-synt_C"/>
    <property type="match status" value="1"/>
</dbReference>
<sequence>MTITNDTITETSTPIEPFLESLKTRELKNAGNLAENYRERIEADLNDNNALSRHRERNLENDTVEALKEKIERSGVEYLYYMVPTLRSRTVAKMVPAKHFLRNLESGVKFTRNALMDFQLDVFGNPIGADIHSKEFVAMPDPESFNALPWDTSVGRIFSTAYEPDHLPVVGGRPNAVDSRANMKRTHQLLKDIFGLTMKSGLEPEMVWVGDSITPKTIPGYNPAYQVEYLEGMRPIYKRVHEYANQLGFDMIEGDYEDKGQIELNWMFDEIEWTADRMVTYRQICSQVAREFGVEASFMPKPFLGEMGAGCHHNISLWDEQGNNTLETPGVTELHLSQVGRWAVGGILKHAPGMMLIMASTVNSYKRFWDPGQFAPARADWGLDDRASMVRISANGRAEVRVPDASVNPYLSHSLLTAAVADGIGNQIEPIGPGEQGEDLPRTLGEAVEAFRANPFVQAHLPNELGETFATMKENEWAQYCATVSQWEFDQYWQAIP</sequence>
<evidence type="ECO:0000256" key="3">
    <source>
        <dbReference type="PROSITE-ProRule" id="PRU01331"/>
    </source>
</evidence>
<feature type="domain" description="GS catalytic" evidence="5">
    <location>
        <begin position="179"/>
        <end position="497"/>
    </location>
</feature>
<evidence type="ECO:0000313" key="6">
    <source>
        <dbReference type="EMBL" id="KAB1640968.1"/>
    </source>
</evidence>
<dbReference type="AlphaFoldDB" id="A0A7J5B7P6"/>
<dbReference type="SUPFAM" id="SSF55931">
    <property type="entry name" value="Glutamine synthetase/guanido kinase"/>
    <property type="match status" value="1"/>
</dbReference>
<dbReference type="GO" id="GO:0004356">
    <property type="term" value="F:glutamine synthetase activity"/>
    <property type="evidence" value="ECO:0007669"/>
    <property type="project" value="InterPro"/>
</dbReference>
<reference evidence="6 7" key="1">
    <citation type="submission" date="2019-09" db="EMBL/GenBank/DDBJ databases">
        <title>Phylogeny of genus Pseudoclavibacter and closely related genus.</title>
        <authorList>
            <person name="Li Y."/>
        </authorList>
    </citation>
    <scope>NUCLEOTIDE SEQUENCE [LARGE SCALE GENOMIC DNA]</scope>
    <source>
        <strain evidence="6 7">KCTC 13959</strain>
    </source>
</reference>
<dbReference type="SUPFAM" id="SSF54368">
    <property type="entry name" value="Glutamine synthetase, N-terminal domain"/>
    <property type="match status" value="1"/>
</dbReference>
<dbReference type="InterPro" id="IPR036651">
    <property type="entry name" value="Gln_synt_N_sf"/>
</dbReference>
<dbReference type="GO" id="GO:0006542">
    <property type="term" value="P:glutamine biosynthetic process"/>
    <property type="evidence" value="ECO:0007669"/>
    <property type="project" value="InterPro"/>
</dbReference>
<proteinExistence type="inferred from homology"/>
<dbReference type="PANTHER" id="PTHR43785:SF12">
    <property type="entry name" value="TYPE-1 GLUTAMINE SYNTHETASE 2"/>
    <property type="match status" value="1"/>
</dbReference>